<protein>
    <submittedName>
        <fullName evidence="2">Uncharacterized protein</fullName>
    </submittedName>
</protein>
<feature type="transmembrane region" description="Helical" evidence="1">
    <location>
        <begin position="174"/>
        <end position="195"/>
    </location>
</feature>
<dbReference type="EMBL" id="FLUQ01000001">
    <property type="protein sequence ID" value="SBV90910.1"/>
    <property type="molecule type" value="Genomic_DNA"/>
</dbReference>
<feature type="transmembrane region" description="Helical" evidence="1">
    <location>
        <begin position="56"/>
        <end position="78"/>
    </location>
</feature>
<keyword evidence="1" id="KW-0472">Membrane</keyword>
<reference evidence="2" key="1">
    <citation type="submission" date="2016-04" db="EMBL/GenBank/DDBJ databases">
        <authorList>
            <person name="Evans L.H."/>
            <person name="Alamgir A."/>
            <person name="Owens N."/>
            <person name="Weber N.D."/>
            <person name="Virtaneva K."/>
            <person name="Barbian K."/>
            <person name="Babar A."/>
            <person name="Rosenke K."/>
        </authorList>
    </citation>
    <scope>NUCLEOTIDE SEQUENCE</scope>
    <source>
        <strain evidence="2">86</strain>
    </source>
</reference>
<keyword evidence="1" id="KW-1133">Transmembrane helix</keyword>
<evidence type="ECO:0000256" key="1">
    <source>
        <dbReference type="SAM" id="Phobius"/>
    </source>
</evidence>
<sequence>MTRFLCIALQLVALALSGLAVAVFSVPLTPEGLVGTPSRMQAGVFLLATMPLDGMAYLQALNLLVWVPVVTAGLGYLHGIARLRLFGLIGAGVNAAALGYLYYMVPAVASPKGLAWPILGTALLFAGSAVCMLTLGRRTGGKGVRGPAVFVLLLLWLGSVGILGWGVWGKVLSAASLAGIAGTVLGLTLAFYCLARAIKSAGAKKGGSGAVFLLLPLLLCAACAYYSPPLALPLGAGILVFLAACLP</sequence>
<proteinExistence type="predicted"/>
<organism evidence="2">
    <name type="scientific">uncultured delta proteobacterium</name>
    <dbReference type="NCBI Taxonomy" id="34034"/>
    <lineage>
        <taxon>Bacteria</taxon>
        <taxon>Deltaproteobacteria</taxon>
        <taxon>environmental samples</taxon>
    </lineage>
</organism>
<feature type="transmembrane region" description="Helical" evidence="1">
    <location>
        <begin position="148"/>
        <end position="168"/>
    </location>
</feature>
<dbReference type="AlphaFoldDB" id="A0A212IUM5"/>
<gene>
    <name evidence="2" type="ORF">KL86DPRO_10107</name>
</gene>
<accession>A0A212IUM5</accession>
<feature type="transmembrane region" description="Helical" evidence="1">
    <location>
        <begin position="207"/>
        <end position="227"/>
    </location>
</feature>
<feature type="transmembrane region" description="Helical" evidence="1">
    <location>
        <begin position="85"/>
        <end position="103"/>
    </location>
</feature>
<name>A0A212IUM5_9DELT</name>
<evidence type="ECO:0000313" key="2">
    <source>
        <dbReference type="EMBL" id="SBV90910.1"/>
    </source>
</evidence>
<keyword evidence="1" id="KW-0812">Transmembrane</keyword>
<feature type="transmembrane region" description="Helical" evidence="1">
    <location>
        <begin position="115"/>
        <end position="136"/>
    </location>
</feature>